<dbReference type="EMBL" id="CM008971">
    <property type="protein sequence ID" value="PNW77754.1"/>
    <property type="molecule type" value="Genomic_DNA"/>
</dbReference>
<dbReference type="GO" id="GO:0071944">
    <property type="term" value="C:cell periphery"/>
    <property type="evidence" value="ECO:0000318"/>
    <property type="project" value="GO_Central"/>
</dbReference>
<organism evidence="2 3">
    <name type="scientific">Chlamydomonas reinhardtii</name>
    <name type="common">Chlamydomonas smithii</name>
    <dbReference type="NCBI Taxonomy" id="3055"/>
    <lineage>
        <taxon>Eukaryota</taxon>
        <taxon>Viridiplantae</taxon>
        <taxon>Chlorophyta</taxon>
        <taxon>core chlorophytes</taxon>
        <taxon>Chlorophyceae</taxon>
        <taxon>CS clade</taxon>
        <taxon>Chlamydomonadales</taxon>
        <taxon>Chlamydomonadaceae</taxon>
        <taxon>Chlamydomonas</taxon>
    </lineage>
</organism>
<dbReference type="ExpressionAtlas" id="A0A2K3DB44">
    <property type="expression patterns" value="baseline"/>
</dbReference>
<gene>
    <name evidence="2" type="ORF">CHLRE_10g450300v5</name>
</gene>
<proteinExistence type="predicted"/>
<dbReference type="RefSeq" id="XP_042920352.1">
    <property type="nucleotide sequence ID" value="XM_043066955.1"/>
</dbReference>
<feature type="compositionally biased region" description="Polar residues" evidence="1">
    <location>
        <begin position="519"/>
        <end position="529"/>
    </location>
</feature>
<evidence type="ECO:0008006" key="4">
    <source>
        <dbReference type="Google" id="ProtNLM"/>
    </source>
</evidence>
<feature type="compositionally biased region" description="Basic and acidic residues" evidence="1">
    <location>
        <begin position="383"/>
        <end position="392"/>
    </location>
</feature>
<dbReference type="Proteomes" id="UP000006906">
    <property type="component" value="Chromosome 10"/>
</dbReference>
<dbReference type="GO" id="GO:0004620">
    <property type="term" value="F:phospholipase activity"/>
    <property type="evidence" value="ECO:0000318"/>
    <property type="project" value="GO_Central"/>
</dbReference>
<sequence>MMVADATSAHVEDLQQRALTSGEAVGTALPVDGAPNWWRADLIRRVAACLPPNEVAVHLRLVDHIAASALSGPEHTTIHLSQPVPAPDFYRRWAPPGACRSLTLQQRRRLACLTAASGSIDNLRTLADSPALAAACPLEPAALAAAAAAGHLSDGAAAPWLLSHLRTAAPSAEQPWNSQTLPEVAAAGRLDAVAWLRDAGCPWGSGAFASAAGSGSSQLVAWLRRHACPLGATAPLAASAAGHDTLAEELWFMRAPSSMAHMEVQMLWNTAAAGGLAAVQRWWARLVEGGGKCGSATGRAALLAQAAGARSGDWKAKVQWLLDQGCGREEQAITNAALCADGAARVAWLRQRGFRVGLGAVQSAASRGDLPLMLELLRDLEKRQQQQEEHRGQGTGAAGSDGTAASAGKGGAEAAEAMAEVADAALRHGAVVAAAEGGSLGCLQALVRRGWMRRGSLRNVLDAAARSGHVDLVAWLCDHCTDPQLHTAAGNGAGARGSAGRASNGNGTSNGTGHSNGNDNGRATSSDCQSDTDGCVAPVAVPAVPAAGPGVGSSAGVEALVGSRLLEAAAASGSTALLRHLLCVRRCPGSVAAFRAAAAVGCEEQLELMAEAGCPMGEDGEAYEPALWNNDLATLRCLRRLGCRWRRPQPQLQAGGSGGAGDAGTAPSALRSLNYIELALSVGSLPVLQWLHAQGLSGFGPVVDWGRLAEEARQRVTAVEGAGGGAGAEGVSEGLRRRLAWLVAVAKDQGAARGGAED</sequence>
<dbReference type="InParanoid" id="A0A2K3DB44"/>
<protein>
    <recommendedName>
        <fullName evidence="4">Ankyrin repeat domain-containing protein</fullName>
    </recommendedName>
</protein>
<evidence type="ECO:0000313" key="2">
    <source>
        <dbReference type="EMBL" id="PNW77754.1"/>
    </source>
</evidence>
<dbReference type="GO" id="GO:0005783">
    <property type="term" value="C:endoplasmic reticulum"/>
    <property type="evidence" value="ECO:0000318"/>
    <property type="project" value="GO_Central"/>
</dbReference>
<dbReference type="Gramene" id="PNW77754">
    <property type="protein sequence ID" value="PNW77754"/>
    <property type="gene ID" value="CHLRE_10g450300v5"/>
</dbReference>
<dbReference type="PANTHER" id="PTHR12393">
    <property type="entry name" value="SPHINGOMYELIN PHOSPHODIESTERASE RELATED"/>
    <property type="match status" value="1"/>
</dbReference>
<reference evidence="2 3" key="1">
    <citation type="journal article" date="2007" name="Science">
        <title>The Chlamydomonas genome reveals the evolution of key animal and plant functions.</title>
        <authorList>
            <person name="Merchant S.S."/>
            <person name="Prochnik S.E."/>
            <person name="Vallon O."/>
            <person name="Harris E.H."/>
            <person name="Karpowicz S.J."/>
            <person name="Witman G.B."/>
            <person name="Terry A."/>
            <person name="Salamov A."/>
            <person name="Fritz-Laylin L.K."/>
            <person name="Marechal-Drouard L."/>
            <person name="Marshall W.F."/>
            <person name="Qu L.H."/>
            <person name="Nelson D.R."/>
            <person name="Sanderfoot A.A."/>
            <person name="Spalding M.H."/>
            <person name="Kapitonov V.V."/>
            <person name="Ren Q."/>
            <person name="Ferris P."/>
            <person name="Lindquist E."/>
            <person name="Shapiro H."/>
            <person name="Lucas S.M."/>
            <person name="Grimwood J."/>
            <person name="Schmutz J."/>
            <person name="Cardol P."/>
            <person name="Cerutti H."/>
            <person name="Chanfreau G."/>
            <person name="Chen C.L."/>
            <person name="Cognat V."/>
            <person name="Croft M.T."/>
            <person name="Dent R."/>
            <person name="Dutcher S."/>
            <person name="Fernandez E."/>
            <person name="Fukuzawa H."/>
            <person name="Gonzalez-Ballester D."/>
            <person name="Gonzalez-Halphen D."/>
            <person name="Hallmann A."/>
            <person name="Hanikenne M."/>
            <person name="Hippler M."/>
            <person name="Inwood W."/>
            <person name="Jabbari K."/>
            <person name="Kalanon M."/>
            <person name="Kuras R."/>
            <person name="Lefebvre P.A."/>
            <person name="Lemaire S.D."/>
            <person name="Lobanov A.V."/>
            <person name="Lohr M."/>
            <person name="Manuell A."/>
            <person name="Meier I."/>
            <person name="Mets L."/>
            <person name="Mittag M."/>
            <person name="Mittelmeier T."/>
            <person name="Moroney J.V."/>
            <person name="Moseley J."/>
            <person name="Napoli C."/>
            <person name="Nedelcu A.M."/>
            <person name="Niyogi K."/>
            <person name="Novoselov S.V."/>
            <person name="Paulsen I.T."/>
            <person name="Pazour G."/>
            <person name="Purton S."/>
            <person name="Ral J.P."/>
            <person name="Riano-Pachon D.M."/>
            <person name="Riekhof W."/>
            <person name="Rymarquis L."/>
            <person name="Schroda M."/>
            <person name="Stern D."/>
            <person name="Umen J."/>
            <person name="Willows R."/>
            <person name="Wilson N."/>
            <person name="Zimmer S.L."/>
            <person name="Allmer J."/>
            <person name="Balk J."/>
            <person name="Bisova K."/>
            <person name="Chen C.J."/>
            <person name="Elias M."/>
            <person name="Gendler K."/>
            <person name="Hauser C."/>
            <person name="Lamb M.R."/>
            <person name="Ledford H."/>
            <person name="Long J.C."/>
            <person name="Minagawa J."/>
            <person name="Page M.D."/>
            <person name="Pan J."/>
            <person name="Pootakham W."/>
            <person name="Roje S."/>
            <person name="Rose A."/>
            <person name="Stahlberg E."/>
            <person name="Terauchi A.M."/>
            <person name="Yang P."/>
            <person name="Ball S."/>
            <person name="Bowler C."/>
            <person name="Dieckmann C.L."/>
            <person name="Gladyshev V.N."/>
            <person name="Green P."/>
            <person name="Jorgensen R."/>
            <person name="Mayfield S."/>
            <person name="Mueller-Roeber B."/>
            <person name="Rajamani S."/>
            <person name="Sayre R.T."/>
            <person name="Brokstein P."/>
            <person name="Dubchak I."/>
            <person name="Goodstein D."/>
            <person name="Hornick L."/>
            <person name="Huang Y.W."/>
            <person name="Jhaveri J."/>
            <person name="Luo Y."/>
            <person name="Martinez D."/>
            <person name="Ngau W.C."/>
            <person name="Otillar B."/>
            <person name="Poliakov A."/>
            <person name="Porter A."/>
            <person name="Szajkowski L."/>
            <person name="Werner G."/>
            <person name="Zhou K."/>
            <person name="Grigoriev I.V."/>
            <person name="Rokhsar D.S."/>
            <person name="Grossman A.R."/>
        </authorList>
    </citation>
    <scope>NUCLEOTIDE SEQUENCE [LARGE SCALE GENOMIC DNA]</scope>
    <source>
        <strain evidence="3">CC-503</strain>
    </source>
</reference>
<evidence type="ECO:0000256" key="1">
    <source>
        <dbReference type="SAM" id="MobiDB-lite"/>
    </source>
</evidence>
<evidence type="ECO:0000313" key="3">
    <source>
        <dbReference type="Proteomes" id="UP000006906"/>
    </source>
</evidence>
<feature type="region of interest" description="Disordered" evidence="1">
    <location>
        <begin position="383"/>
        <end position="411"/>
    </location>
</feature>
<feature type="region of interest" description="Disordered" evidence="1">
    <location>
        <begin position="491"/>
        <end position="529"/>
    </location>
</feature>
<dbReference type="Gene3D" id="1.25.40.20">
    <property type="entry name" value="Ankyrin repeat-containing domain"/>
    <property type="match status" value="1"/>
</dbReference>
<dbReference type="PaxDb" id="3055-EDP07818"/>
<dbReference type="GeneID" id="5724059"/>
<name>A0A2K3DB44_CHLRE</name>
<dbReference type="OrthoDB" id="542667at2759"/>
<dbReference type="GO" id="GO:0016020">
    <property type="term" value="C:membrane"/>
    <property type="evidence" value="ECO:0000318"/>
    <property type="project" value="GO_Central"/>
</dbReference>
<dbReference type="OMA" id="CELSCEV"/>
<accession>A0A2K3DB44</accession>
<feature type="compositionally biased region" description="Low complexity" evidence="1">
    <location>
        <begin position="498"/>
        <end position="518"/>
    </location>
</feature>
<dbReference type="GO" id="GO:0030149">
    <property type="term" value="P:sphingolipid catabolic process"/>
    <property type="evidence" value="ECO:0000318"/>
    <property type="project" value="GO_Central"/>
</dbReference>
<keyword evidence="3" id="KW-1185">Reference proteome</keyword>
<dbReference type="KEGG" id="cre:CHLRE_10g450300v5"/>
<feature type="compositionally biased region" description="Low complexity" evidence="1">
    <location>
        <begin position="400"/>
        <end position="411"/>
    </location>
</feature>
<dbReference type="GO" id="GO:0046513">
    <property type="term" value="P:ceramide biosynthetic process"/>
    <property type="evidence" value="ECO:0000318"/>
    <property type="project" value="GO_Central"/>
</dbReference>
<dbReference type="AlphaFoldDB" id="A0A2K3DB44"/>
<dbReference type="PANTHER" id="PTHR12393:SF6">
    <property type="entry name" value="SPHINGOMYELIN PHOSPHODIESTERASE 2"/>
    <property type="match status" value="1"/>
</dbReference>
<dbReference type="InterPro" id="IPR036770">
    <property type="entry name" value="Ankyrin_rpt-contain_sf"/>
</dbReference>